<evidence type="ECO:0000256" key="1">
    <source>
        <dbReference type="SAM" id="MobiDB-lite"/>
    </source>
</evidence>
<keyword evidence="4" id="KW-1185">Reference proteome</keyword>
<dbReference type="VEuPathDB" id="VectorBase:PHUM588360"/>
<dbReference type="AlphaFoldDB" id="E0W2A3"/>
<dbReference type="GeneID" id="8232670"/>
<dbReference type="InParanoid" id="E0W2A3"/>
<evidence type="ECO:0000313" key="3">
    <source>
        <dbReference type="EnsemblMetazoa" id="PHUM588360-PA"/>
    </source>
</evidence>
<evidence type="ECO:0000313" key="4">
    <source>
        <dbReference type="Proteomes" id="UP000009046"/>
    </source>
</evidence>
<gene>
    <name evidence="3" type="primary">8232670</name>
    <name evidence="2" type="ORF">Phum_PHUM588360</name>
</gene>
<protein>
    <submittedName>
        <fullName evidence="2 3">Uncharacterized protein</fullName>
    </submittedName>
</protein>
<sequence length="66" mass="7444">MSSCPFRRQKSNSRLLDESSPPGRQESLGGQDDEDDGQTLNLKVLHEAIKLLLQPGVSKFFFFFSN</sequence>
<accession>E0W2A3</accession>
<dbReference type="RefSeq" id="XP_002432497.1">
    <property type="nucleotide sequence ID" value="XM_002432452.1"/>
</dbReference>
<name>E0W2A3_PEDHC</name>
<reference evidence="2" key="1">
    <citation type="submission" date="2007-04" db="EMBL/GenBank/DDBJ databases">
        <title>Annotation of Pediculus humanus corporis strain USDA.</title>
        <authorList>
            <person name="Kirkness E."/>
            <person name="Hannick L."/>
            <person name="Hass B."/>
            <person name="Bruggner R."/>
            <person name="Lawson D."/>
            <person name="Bidwell S."/>
            <person name="Joardar V."/>
            <person name="Caler E."/>
            <person name="Walenz B."/>
            <person name="Inman J."/>
            <person name="Schobel S."/>
            <person name="Galinsky K."/>
            <person name="Amedeo P."/>
            <person name="Strausberg R."/>
        </authorList>
    </citation>
    <scope>NUCLEOTIDE SEQUENCE</scope>
    <source>
        <strain evidence="2">USDA</strain>
    </source>
</reference>
<proteinExistence type="predicted"/>
<dbReference type="HOGENOM" id="CLU_2834224_0_0_1"/>
<organism>
    <name type="scientific">Pediculus humanus subsp. corporis</name>
    <name type="common">Body louse</name>
    <dbReference type="NCBI Taxonomy" id="121224"/>
    <lineage>
        <taxon>Eukaryota</taxon>
        <taxon>Metazoa</taxon>
        <taxon>Ecdysozoa</taxon>
        <taxon>Arthropoda</taxon>
        <taxon>Hexapoda</taxon>
        <taxon>Insecta</taxon>
        <taxon>Pterygota</taxon>
        <taxon>Neoptera</taxon>
        <taxon>Paraneoptera</taxon>
        <taxon>Psocodea</taxon>
        <taxon>Troctomorpha</taxon>
        <taxon>Phthiraptera</taxon>
        <taxon>Anoplura</taxon>
        <taxon>Pediculidae</taxon>
        <taxon>Pediculus</taxon>
    </lineage>
</organism>
<dbReference type="EnsemblMetazoa" id="PHUM588360-RA">
    <property type="protein sequence ID" value="PHUM588360-PA"/>
    <property type="gene ID" value="PHUM588360"/>
</dbReference>
<evidence type="ECO:0000313" key="2">
    <source>
        <dbReference type="EMBL" id="EEB19759.1"/>
    </source>
</evidence>
<dbReference type="EMBL" id="AAZO01007172">
    <property type="status" value="NOT_ANNOTATED_CDS"/>
    <property type="molecule type" value="Genomic_DNA"/>
</dbReference>
<dbReference type="KEGG" id="phu:Phum_PHUM588360"/>
<dbReference type="EMBL" id="DS235875">
    <property type="protein sequence ID" value="EEB19759.1"/>
    <property type="molecule type" value="Genomic_DNA"/>
</dbReference>
<dbReference type="CTD" id="8232670"/>
<dbReference type="OrthoDB" id="7169281at2759"/>
<feature type="region of interest" description="Disordered" evidence="1">
    <location>
        <begin position="1"/>
        <end position="37"/>
    </location>
</feature>
<dbReference type="Proteomes" id="UP000009046">
    <property type="component" value="Unassembled WGS sequence"/>
</dbReference>
<reference evidence="3" key="3">
    <citation type="submission" date="2020-05" db="UniProtKB">
        <authorList>
            <consortium name="EnsemblMetazoa"/>
        </authorList>
    </citation>
    <scope>IDENTIFICATION</scope>
    <source>
        <strain evidence="3">USDA</strain>
    </source>
</reference>
<reference evidence="2" key="2">
    <citation type="submission" date="2007-04" db="EMBL/GenBank/DDBJ databases">
        <title>The genome of the human body louse.</title>
        <authorList>
            <consortium name="The Human Body Louse Genome Consortium"/>
            <person name="Kirkness E."/>
            <person name="Walenz B."/>
            <person name="Hass B."/>
            <person name="Bruggner R."/>
            <person name="Strausberg R."/>
        </authorList>
    </citation>
    <scope>NUCLEOTIDE SEQUENCE</scope>
    <source>
        <strain evidence="2">USDA</strain>
    </source>
</reference>